<dbReference type="InterPro" id="IPR006805">
    <property type="entry name" value="Anth_synth_I_N"/>
</dbReference>
<evidence type="ECO:0000256" key="13">
    <source>
        <dbReference type="ARBA" id="ARBA00025634"/>
    </source>
</evidence>
<dbReference type="Proteomes" id="UP000067523">
    <property type="component" value="Chromosome"/>
</dbReference>
<name>A0A0U2ITZ0_9ENTE</name>
<dbReference type="RefSeq" id="WP_208929616.1">
    <property type="nucleotide sequence ID" value="NZ_CP013655.1"/>
</dbReference>
<evidence type="ECO:0000256" key="1">
    <source>
        <dbReference type="ARBA" id="ARBA00001946"/>
    </source>
</evidence>
<keyword evidence="10 15" id="KW-0460">Magnesium</keyword>
<evidence type="ECO:0000256" key="12">
    <source>
        <dbReference type="ARBA" id="ARBA00023239"/>
    </source>
</evidence>
<sequence length="454" mass="51496">MQRIKEIQADYLTAISAFLRIKGTNKCLLESIPRDKSKGRYSIIAWDAVSEITCFGHQFTIDGQTRTVKDPLKEIEKYVLKQEEVSAELPFQGGAIGYVGYDVIACYEDLGQQPFDELNVPDIHFYLFDSYLIFDHVSEKIVLVEANTYSKRGEEELAEAIIQKIKELQTPNQEEQKVIHLKKLHYKSNFSKPQFEAVVTKIKEYIKQGDMFQMVPSQRLTADFEEAPFDYYRRLRVTNPSTYLYFLDFGETYVIGSSPESLVSVKNQLVTTNPIAGTRKRGQTAEQDLVLERELITDEKERAEHLMLIDLGRNDIGKVSEIGSVEVPVYMIVEKYRFVMHLVSVVTGKLKQDLTAMDALKATLPAGTVSGAPKIRAMQRIYEIEPVKRNIYAGAVGYLSKNDQADFAIAIRTMVVHKNKAYVQAGAGIVYDSDPAKEYEETLHKAKALLEVGE</sequence>
<organism evidence="18 19">
    <name type="scientific">Enterococcus rotai</name>
    <dbReference type="NCBI Taxonomy" id="118060"/>
    <lineage>
        <taxon>Bacteria</taxon>
        <taxon>Bacillati</taxon>
        <taxon>Bacillota</taxon>
        <taxon>Bacilli</taxon>
        <taxon>Lactobacillales</taxon>
        <taxon>Enterococcaceae</taxon>
        <taxon>Enterococcus</taxon>
    </lineage>
</organism>
<dbReference type="STRING" id="118060.ATZ35_04080"/>
<evidence type="ECO:0000259" key="17">
    <source>
        <dbReference type="Pfam" id="PF04715"/>
    </source>
</evidence>
<feature type="domain" description="Chorismate-utilising enzyme C-terminal" evidence="16">
    <location>
        <begin position="192"/>
        <end position="445"/>
    </location>
</feature>
<evidence type="ECO:0000256" key="2">
    <source>
        <dbReference type="ARBA" id="ARBA00004873"/>
    </source>
</evidence>
<comment type="catalytic activity">
    <reaction evidence="14 15">
        <text>chorismate + L-glutamine = anthranilate + pyruvate + L-glutamate + H(+)</text>
        <dbReference type="Rhea" id="RHEA:21732"/>
        <dbReference type="ChEBI" id="CHEBI:15361"/>
        <dbReference type="ChEBI" id="CHEBI:15378"/>
        <dbReference type="ChEBI" id="CHEBI:16567"/>
        <dbReference type="ChEBI" id="CHEBI:29748"/>
        <dbReference type="ChEBI" id="CHEBI:29985"/>
        <dbReference type="ChEBI" id="CHEBI:58359"/>
        <dbReference type="EC" id="4.1.3.27"/>
    </reaction>
</comment>
<dbReference type="PANTHER" id="PTHR11236">
    <property type="entry name" value="AMINOBENZOATE/ANTHRANILATE SYNTHASE"/>
    <property type="match status" value="1"/>
</dbReference>
<comment type="cofactor">
    <cofactor evidence="1 15">
        <name>Mg(2+)</name>
        <dbReference type="ChEBI" id="CHEBI:18420"/>
    </cofactor>
</comment>
<accession>A0A0U2ITZ0</accession>
<dbReference type="KEGG" id="erx:ATZ35_04080"/>
<comment type="subunit">
    <text evidence="4 15">Heterotetramer consisting of two non-identical subunits: a beta subunit (TrpG) and a large alpha subunit (TrpE).</text>
</comment>
<dbReference type="PANTHER" id="PTHR11236:SF48">
    <property type="entry name" value="ISOCHORISMATE SYNTHASE MENF"/>
    <property type="match status" value="1"/>
</dbReference>
<keyword evidence="8 15" id="KW-0479">Metal-binding</keyword>
<comment type="similarity">
    <text evidence="3 15">Belongs to the anthranilate synthase component I family.</text>
</comment>
<keyword evidence="7 15" id="KW-0028">Amino-acid biosynthesis</keyword>
<gene>
    <name evidence="15" type="primary">trpE</name>
    <name evidence="18" type="ORF">ATZ35_04080</name>
</gene>
<keyword evidence="11 15" id="KW-0057">Aromatic amino acid biosynthesis</keyword>
<evidence type="ECO:0000256" key="3">
    <source>
        <dbReference type="ARBA" id="ARBA00009562"/>
    </source>
</evidence>
<dbReference type="GO" id="GO:0000162">
    <property type="term" value="P:L-tryptophan biosynthetic process"/>
    <property type="evidence" value="ECO:0007669"/>
    <property type="project" value="UniProtKB-UniPathway"/>
</dbReference>
<evidence type="ECO:0000256" key="5">
    <source>
        <dbReference type="ARBA" id="ARBA00012266"/>
    </source>
</evidence>
<dbReference type="InterPro" id="IPR015890">
    <property type="entry name" value="Chorismate_C"/>
</dbReference>
<dbReference type="InterPro" id="IPR019999">
    <property type="entry name" value="Anth_synth_I-like"/>
</dbReference>
<dbReference type="SUPFAM" id="SSF56322">
    <property type="entry name" value="ADC synthase"/>
    <property type="match status" value="1"/>
</dbReference>
<protein>
    <recommendedName>
        <fullName evidence="6 15">Anthranilate synthase component 1</fullName>
        <ecNumber evidence="5 15">4.1.3.27</ecNumber>
    </recommendedName>
</protein>
<comment type="function">
    <text evidence="13 15">Part of a heterotetrameric complex that catalyzes the two-step biosynthesis of anthranilate, an intermediate in the biosynthesis of L-tryptophan. In the first step, the glutamine-binding beta subunit (TrpG) of anthranilate synthase (AS) provides the glutamine amidotransferase activity which generates ammonia as a substrate that, along with chorismate, is used in the second step, catalyzed by the large alpha subunit of AS (TrpE) to produce anthranilate. In the absence of TrpG, TrpE can synthesize anthranilate directly from chorismate and high concentrations of ammonia.</text>
</comment>
<evidence type="ECO:0000256" key="14">
    <source>
        <dbReference type="ARBA" id="ARBA00047683"/>
    </source>
</evidence>
<evidence type="ECO:0000256" key="6">
    <source>
        <dbReference type="ARBA" id="ARBA00020653"/>
    </source>
</evidence>
<evidence type="ECO:0000256" key="7">
    <source>
        <dbReference type="ARBA" id="ARBA00022605"/>
    </source>
</evidence>
<dbReference type="EMBL" id="CP013655">
    <property type="protein sequence ID" value="ALS36366.1"/>
    <property type="molecule type" value="Genomic_DNA"/>
</dbReference>
<comment type="pathway">
    <text evidence="2 15">Amino-acid biosynthesis; L-tryptophan biosynthesis; L-tryptophan from chorismate: step 1/5.</text>
</comment>
<evidence type="ECO:0000256" key="4">
    <source>
        <dbReference type="ARBA" id="ARBA00011575"/>
    </source>
</evidence>
<evidence type="ECO:0000256" key="15">
    <source>
        <dbReference type="RuleBase" id="RU364045"/>
    </source>
</evidence>
<dbReference type="InterPro" id="IPR005801">
    <property type="entry name" value="ADC_synthase"/>
</dbReference>
<evidence type="ECO:0000256" key="10">
    <source>
        <dbReference type="ARBA" id="ARBA00022842"/>
    </source>
</evidence>
<dbReference type="Pfam" id="PF00425">
    <property type="entry name" value="Chorismate_bind"/>
    <property type="match status" value="1"/>
</dbReference>
<proteinExistence type="inferred from homology"/>
<dbReference type="GO" id="GO:0046872">
    <property type="term" value="F:metal ion binding"/>
    <property type="evidence" value="ECO:0007669"/>
    <property type="project" value="UniProtKB-KW"/>
</dbReference>
<evidence type="ECO:0000259" key="16">
    <source>
        <dbReference type="Pfam" id="PF00425"/>
    </source>
</evidence>
<dbReference type="EC" id="4.1.3.27" evidence="5 15"/>
<evidence type="ECO:0000313" key="19">
    <source>
        <dbReference type="Proteomes" id="UP000067523"/>
    </source>
</evidence>
<dbReference type="Gene3D" id="3.60.120.10">
    <property type="entry name" value="Anthranilate synthase"/>
    <property type="match status" value="1"/>
</dbReference>
<keyword evidence="19" id="KW-1185">Reference proteome</keyword>
<dbReference type="AlphaFoldDB" id="A0A0U2ITZ0"/>
<evidence type="ECO:0000256" key="9">
    <source>
        <dbReference type="ARBA" id="ARBA00022822"/>
    </source>
</evidence>
<evidence type="ECO:0000256" key="8">
    <source>
        <dbReference type="ARBA" id="ARBA00022723"/>
    </source>
</evidence>
<reference evidence="19" key="1">
    <citation type="submission" date="2015-12" db="EMBL/GenBank/DDBJ databases">
        <authorList>
            <person name="Lauer A."/>
            <person name="Humrighouse B."/>
            <person name="Loparev V."/>
            <person name="Shewmaker P.L."/>
            <person name="Whitney A.M."/>
            <person name="McLaughlin R.W."/>
        </authorList>
    </citation>
    <scope>NUCLEOTIDE SEQUENCE [LARGE SCALE GENOMIC DNA]</scope>
    <source>
        <strain evidence="19">LMG 26678</strain>
    </source>
</reference>
<dbReference type="Pfam" id="PF04715">
    <property type="entry name" value="Anth_synt_I_N"/>
    <property type="match status" value="1"/>
</dbReference>
<keyword evidence="12 15" id="KW-0456">Lyase</keyword>
<evidence type="ECO:0000256" key="11">
    <source>
        <dbReference type="ARBA" id="ARBA00023141"/>
    </source>
</evidence>
<dbReference type="UniPathway" id="UPA00035">
    <property type="reaction ID" value="UER00040"/>
</dbReference>
<evidence type="ECO:0000313" key="18">
    <source>
        <dbReference type="EMBL" id="ALS36366.1"/>
    </source>
</evidence>
<dbReference type="GO" id="GO:0004049">
    <property type="term" value="F:anthranilate synthase activity"/>
    <property type="evidence" value="ECO:0007669"/>
    <property type="project" value="UniProtKB-EC"/>
</dbReference>
<keyword evidence="9 15" id="KW-0822">Tryptophan biosynthesis</keyword>
<feature type="domain" description="Anthranilate synthase component I N-terminal" evidence="17">
    <location>
        <begin position="11"/>
        <end position="142"/>
    </location>
</feature>
<dbReference type="NCBIfam" id="TIGR00564">
    <property type="entry name" value="trpE_most"/>
    <property type="match status" value="1"/>
</dbReference>
<dbReference type="InterPro" id="IPR005256">
    <property type="entry name" value="Anth_synth_I_PabB"/>
</dbReference>
<dbReference type="PRINTS" id="PR00095">
    <property type="entry name" value="ANTSNTHASEI"/>
</dbReference>